<protein>
    <submittedName>
        <fullName evidence="1">Uncharacterized protein</fullName>
    </submittedName>
</protein>
<keyword evidence="2" id="KW-1185">Reference proteome</keyword>
<accession>A0ABW5TQQ6</accession>
<dbReference type="EMBL" id="JBHULV010000021">
    <property type="protein sequence ID" value="MFD2731359.1"/>
    <property type="molecule type" value="Genomic_DNA"/>
</dbReference>
<dbReference type="Proteomes" id="UP001597546">
    <property type="component" value="Unassembled WGS sequence"/>
</dbReference>
<comment type="caution">
    <text evidence="1">The sequence shown here is derived from an EMBL/GenBank/DDBJ whole genome shotgun (WGS) entry which is preliminary data.</text>
</comment>
<proteinExistence type="predicted"/>
<evidence type="ECO:0000313" key="2">
    <source>
        <dbReference type="Proteomes" id="UP001597546"/>
    </source>
</evidence>
<reference evidence="2" key="1">
    <citation type="journal article" date="2019" name="Int. J. Syst. Evol. Microbiol.">
        <title>The Global Catalogue of Microorganisms (GCM) 10K type strain sequencing project: providing services to taxonomists for standard genome sequencing and annotation.</title>
        <authorList>
            <consortium name="The Broad Institute Genomics Platform"/>
            <consortium name="The Broad Institute Genome Sequencing Center for Infectious Disease"/>
            <person name="Wu L."/>
            <person name="Ma J."/>
        </authorList>
    </citation>
    <scope>NUCLEOTIDE SEQUENCE [LARGE SCALE GENOMIC DNA]</scope>
    <source>
        <strain evidence="2">KCTC 42456</strain>
    </source>
</reference>
<sequence length="121" mass="13931">MTIYLYAMRIEKRLKIKQMHEFANEHLRSCFPLLPFYEAFDMRINKLSEAFKSLTNYLLSPYCPEDCDLNVSLMNSLRIITCLGKQSPLVGGIQGASATMVNILVINQSYHFSIKSVIYVK</sequence>
<name>A0ABW5TQQ6_9SPHI</name>
<dbReference type="RefSeq" id="WP_379100821.1">
    <property type="nucleotide sequence ID" value="NZ_JBHULV010000021.1"/>
</dbReference>
<evidence type="ECO:0000313" key="1">
    <source>
        <dbReference type="EMBL" id="MFD2731359.1"/>
    </source>
</evidence>
<organism evidence="1 2">
    <name type="scientific">Pedobacter alpinus</name>
    <dbReference type="NCBI Taxonomy" id="1590643"/>
    <lineage>
        <taxon>Bacteria</taxon>
        <taxon>Pseudomonadati</taxon>
        <taxon>Bacteroidota</taxon>
        <taxon>Sphingobacteriia</taxon>
        <taxon>Sphingobacteriales</taxon>
        <taxon>Sphingobacteriaceae</taxon>
        <taxon>Pedobacter</taxon>
    </lineage>
</organism>
<gene>
    <name evidence="1" type="ORF">ACFSSE_06545</name>
</gene>